<evidence type="ECO:0000256" key="2">
    <source>
        <dbReference type="ARBA" id="ARBA00023125"/>
    </source>
</evidence>
<keyword evidence="3" id="KW-0233">DNA recombination</keyword>
<keyword evidence="2 4" id="KW-0238">DNA-binding</keyword>
<evidence type="ECO:0000256" key="4">
    <source>
        <dbReference type="PROSITE-ProRule" id="PRU01248"/>
    </source>
</evidence>
<accession>A0ABU1G013</accession>
<keyword evidence="1" id="KW-0229">DNA integration</keyword>
<dbReference type="Gene3D" id="1.10.150.130">
    <property type="match status" value="1"/>
</dbReference>
<evidence type="ECO:0000313" key="7">
    <source>
        <dbReference type="Proteomes" id="UP001264519"/>
    </source>
</evidence>
<feature type="domain" description="Core-binding (CB)" evidence="5">
    <location>
        <begin position="67"/>
        <end position="160"/>
    </location>
</feature>
<dbReference type="Gene3D" id="1.10.443.10">
    <property type="entry name" value="Intergrase catalytic core"/>
    <property type="match status" value="1"/>
</dbReference>
<evidence type="ECO:0000313" key="6">
    <source>
        <dbReference type="EMBL" id="MDR5866252.1"/>
    </source>
</evidence>
<dbReference type="EMBL" id="JARWAK010000003">
    <property type="protein sequence ID" value="MDR5866252.1"/>
    <property type="molecule type" value="Genomic_DNA"/>
</dbReference>
<evidence type="ECO:0000256" key="3">
    <source>
        <dbReference type="ARBA" id="ARBA00023172"/>
    </source>
</evidence>
<name>A0ABU1G013_9GAMM</name>
<dbReference type="InterPro" id="IPR013762">
    <property type="entry name" value="Integrase-like_cat_sf"/>
</dbReference>
<keyword evidence="7" id="KW-1185">Reference proteome</keyword>
<dbReference type="Proteomes" id="UP001264519">
    <property type="component" value="Unassembled WGS sequence"/>
</dbReference>
<reference evidence="6 7" key="1">
    <citation type="submission" date="2023-04" db="EMBL/GenBank/DDBJ databases">
        <title>A long-awaited taxogenomic arrangement of the family Halomonadaceae.</title>
        <authorList>
            <person name="De La Haba R."/>
            <person name="Chuvochina M."/>
            <person name="Wittouck S."/>
            <person name="Arahal D.R."/>
            <person name="Sanchez-Porro C."/>
            <person name="Hugenholtz P."/>
            <person name="Ventosa A."/>
        </authorList>
    </citation>
    <scope>NUCLEOTIDE SEQUENCE [LARGE SCALE GENOMIC DNA]</scope>
    <source>
        <strain evidence="6 7">DSM 23530</strain>
    </source>
</reference>
<dbReference type="InterPro" id="IPR050090">
    <property type="entry name" value="Tyrosine_recombinase_XerCD"/>
</dbReference>
<evidence type="ECO:0000259" key="5">
    <source>
        <dbReference type="PROSITE" id="PS51900"/>
    </source>
</evidence>
<dbReference type="InterPro" id="IPR011010">
    <property type="entry name" value="DNA_brk_join_enz"/>
</dbReference>
<dbReference type="PROSITE" id="PS51900">
    <property type="entry name" value="CB"/>
    <property type="match status" value="1"/>
</dbReference>
<dbReference type="InterPro" id="IPR010998">
    <property type="entry name" value="Integrase_recombinase_N"/>
</dbReference>
<gene>
    <name evidence="6" type="ORF">QC818_05565</name>
</gene>
<dbReference type="PANTHER" id="PTHR30349:SF64">
    <property type="entry name" value="PROPHAGE INTEGRASE INTD-RELATED"/>
    <property type="match status" value="1"/>
</dbReference>
<sequence length="472" mass="55117">MKASPTQVRVEVLRKLDCYQPSVSQSPSPEAWRCSPRDGRPFWAERLQSHFRDNCYHYPVVLDPDGSPWQEANRYLLSRLADISPISHRTLESIAGDLAHFRQWQLDDDIDFLNVPGRPRARPTYRYCAFLHDLVGFHTIKASTAKRRMSTVQNFYRWLEHDGVRFPHPLWVESDTRLSFKDAKGLQHQRQVKSTDLTRSFRTARQSHDFSEYLEDGGKLRPLPKDEQIALVEALQRIGNTEMTLAFLLALTTGARLQTIFTLRSKHVASPPRDGTVSKRIKVGHGTLINTKYGKQMTLLVPVWLYTRLQIYSQSPRRLQRVAKSQHTYPEVDEQYLFLTRAGQPYYMATSDPFAFLYRSPPRGNAVTQFIHQQLMPNLNQHGHDFTFRFHDLRASFGMNLVESLLDQHSERHATDEQRPEFFQTLMYVRERMGHSQLSTTEGYLNYRKKFKIASHLQSEFESFLEQIVKEE</sequence>
<organism evidence="6 7">
    <name type="scientific">Halomonas koreensis</name>
    <dbReference type="NCBI Taxonomy" id="245385"/>
    <lineage>
        <taxon>Bacteria</taxon>
        <taxon>Pseudomonadati</taxon>
        <taxon>Pseudomonadota</taxon>
        <taxon>Gammaproteobacteria</taxon>
        <taxon>Oceanospirillales</taxon>
        <taxon>Halomonadaceae</taxon>
        <taxon>Halomonas</taxon>
    </lineage>
</organism>
<protein>
    <recommendedName>
        <fullName evidence="5">Core-binding (CB) domain-containing protein</fullName>
    </recommendedName>
</protein>
<dbReference type="InterPro" id="IPR044068">
    <property type="entry name" value="CB"/>
</dbReference>
<comment type="caution">
    <text evidence="6">The sequence shown here is derived from an EMBL/GenBank/DDBJ whole genome shotgun (WGS) entry which is preliminary data.</text>
</comment>
<dbReference type="PANTHER" id="PTHR30349">
    <property type="entry name" value="PHAGE INTEGRASE-RELATED"/>
    <property type="match status" value="1"/>
</dbReference>
<proteinExistence type="predicted"/>
<dbReference type="SUPFAM" id="SSF56349">
    <property type="entry name" value="DNA breaking-rejoining enzymes"/>
    <property type="match status" value="1"/>
</dbReference>
<dbReference type="SUPFAM" id="SSF47823">
    <property type="entry name" value="lambda integrase-like, N-terminal domain"/>
    <property type="match status" value="1"/>
</dbReference>
<dbReference type="RefSeq" id="WP_309651853.1">
    <property type="nucleotide sequence ID" value="NZ_JARWAK010000003.1"/>
</dbReference>
<evidence type="ECO:0000256" key="1">
    <source>
        <dbReference type="ARBA" id="ARBA00022908"/>
    </source>
</evidence>